<feature type="chain" id="PRO_5046832752" evidence="1">
    <location>
        <begin position="27"/>
        <end position="138"/>
    </location>
</feature>
<keyword evidence="3" id="KW-1185">Reference proteome</keyword>
<organism evidence="2 3">
    <name type="scientific">Rhodocista pekingensis</name>
    <dbReference type="NCBI Taxonomy" id="201185"/>
    <lineage>
        <taxon>Bacteria</taxon>
        <taxon>Pseudomonadati</taxon>
        <taxon>Pseudomonadota</taxon>
        <taxon>Alphaproteobacteria</taxon>
        <taxon>Rhodospirillales</taxon>
        <taxon>Azospirillaceae</taxon>
        <taxon>Rhodocista</taxon>
    </lineage>
</organism>
<feature type="signal peptide" evidence="1">
    <location>
        <begin position="1"/>
        <end position="26"/>
    </location>
</feature>
<proteinExistence type="predicted"/>
<evidence type="ECO:0000256" key="1">
    <source>
        <dbReference type="SAM" id="SignalP"/>
    </source>
</evidence>
<accession>A0ABW2KYR0</accession>
<evidence type="ECO:0000313" key="2">
    <source>
        <dbReference type="EMBL" id="MFC7335221.1"/>
    </source>
</evidence>
<evidence type="ECO:0000313" key="3">
    <source>
        <dbReference type="Proteomes" id="UP001596456"/>
    </source>
</evidence>
<dbReference type="RefSeq" id="WP_377360756.1">
    <property type="nucleotide sequence ID" value="NZ_JBHTCM010000028.1"/>
</dbReference>
<dbReference type="EMBL" id="JBHTCM010000028">
    <property type="protein sequence ID" value="MFC7335221.1"/>
    <property type="molecule type" value="Genomic_DNA"/>
</dbReference>
<reference evidence="3" key="1">
    <citation type="journal article" date="2019" name="Int. J. Syst. Evol. Microbiol.">
        <title>The Global Catalogue of Microorganisms (GCM) 10K type strain sequencing project: providing services to taxonomists for standard genome sequencing and annotation.</title>
        <authorList>
            <consortium name="The Broad Institute Genomics Platform"/>
            <consortium name="The Broad Institute Genome Sequencing Center for Infectious Disease"/>
            <person name="Wu L."/>
            <person name="Ma J."/>
        </authorList>
    </citation>
    <scope>NUCLEOTIDE SEQUENCE [LARGE SCALE GENOMIC DNA]</scope>
    <source>
        <strain evidence="3">CGMCC 1.16275</strain>
    </source>
</reference>
<name>A0ABW2KYR0_9PROT</name>
<protein>
    <submittedName>
        <fullName evidence="2">Uncharacterized protein</fullName>
    </submittedName>
</protein>
<dbReference type="Proteomes" id="UP001596456">
    <property type="component" value="Unassembled WGS sequence"/>
</dbReference>
<comment type="caution">
    <text evidence="2">The sequence shown here is derived from an EMBL/GenBank/DDBJ whole genome shotgun (WGS) entry which is preliminary data.</text>
</comment>
<gene>
    <name evidence="2" type="ORF">ACFQPS_18790</name>
</gene>
<keyword evidence="1" id="KW-0732">Signal</keyword>
<sequence length="138" mass="14155">MMHRLAAALAVALLAGSVLTTVPALAQTEKEKATGFEGTYRISGGTGNGRDYRGEVKVVRTGATYTIAWRIGAEQHFGTGIVSGGQLSAVFASGPHAPPGVAVYRQTPDGRVIGVYTVLGGTSTAVETWERAAAAPAP</sequence>